<gene>
    <name evidence="2" type="ORF">EcT6_00084</name>
</gene>
<evidence type="ECO:0000313" key="4">
    <source>
        <dbReference type="Proteomes" id="UP000502759"/>
    </source>
</evidence>
<dbReference type="Proteomes" id="UP000502759">
    <property type="component" value="Segment"/>
</dbReference>
<evidence type="ECO:0000313" key="2">
    <source>
        <dbReference type="EMBL" id="BBF63509.1"/>
    </source>
</evidence>
<evidence type="ECO:0008006" key="5">
    <source>
        <dbReference type="Google" id="ProtNLM"/>
    </source>
</evidence>
<dbReference type="Proteomes" id="UP000260530">
    <property type="component" value="Segment"/>
</dbReference>
<evidence type="ECO:0000313" key="1">
    <source>
        <dbReference type="EMBL" id="AXN58124.1"/>
    </source>
</evidence>
<reference evidence="1" key="1">
    <citation type="submission" date="2018-06" db="EMBL/GenBank/DDBJ databases">
        <authorList>
            <person name="Zhirakovskaya E."/>
        </authorList>
    </citation>
    <scope>NUCLEOTIDE SEQUENCE [LARGE SCALE GENOMIC DNA]</scope>
</reference>
<accession>A0A346FJG9</accession>
<sequence length="122" mass="14161">MKKRLLEDIAEASDFPEWTPCAGFDKGLLVTDDLDFKPPAWDAIMVMVERRERASKNVPNCPECGTEQVQLINWRKPELEYKCRHCKHKFSKHAPEMIKLPDSTEFFKELASVQPMPNNILD</sequence>
<protein>
    <recommendedName>
        <fullName evidence="5">Thioredoxin</fullName>
    </recommendedName>
</protein>
<evidence type="ECO:0000313" key="3">
    <source>
        <dbReference type="Proteomes" id="UP000260530"/>
    </source>
</evidence>
<organismHost>
    <name type="scientific">Escherichia coli</name>
    <dbReference type="NCBI Taxonomy" id="562"/>
</organismHost>
<keyword evidence="4" id="KW-1185">Reference proteome</keyword>
<dbReference type="EMBL" id="MH550421">
    <property type="protein sequence ID" value="AXN58124.1"/>
    <property type="molecule type" value="Genomic_DNA"/>
</dbReference>
<proteinExistence type="predicted"/>
<dbReference type="EMBL" id="AP018814">
    <property type="protein sequence ID" value="BBF63509.1"/>
    <property type="molecule type" value="Genomic_DNA"/>
</dbReference>
<name>A0A346FJG9_BPT6</name>
<organism evidence="1 3">
    <name type="scientific">Enterobacteria phage T6</name>
    <name type="common">Bacteriophage T6</name>
    <dbReference type="NCBI Taxonomy" id="10666"/>
    <lineage>
        <taxon>Viruses</taxon>
        <taxon>Duplodnaviria</taxon>
        <taxon>Heunggongvirae</taxon>
        <taxon>Uroviricota</taxon>
        <taxon>Caudoviricetes</taxon>
        <taxon>Pantevenvirales</taxon>
        <taxon>Straboviridae</taxon>
        <taxon>Tevenvirinae</taxon>
        <taxon>Tequatrovirus</taxon>
        <taxon>Tequatrovirus T6</taxon>
    </lineage>
</organism>
<reference evidence="2 4" key="3">
    <citation type="submission" date="2018-07" db="EMBL/GenBank/DDBJ databases">
        <title>Complete genome sequence of bacteriophage T6.</title>
        <authorList>
            <person name="Akiyama T."/>
            <person name="Ando H."/>
            <person name="Kitao T."/>
            <person name="Shimada K."/>
        </authorList>
    </citation>
    <scope>NUCLEOTIDE SEQUENCE [LARGE SCALE GENOMIC DNA]</scope>
    <source>
        <strain evidence="2 4">T6</strain>
    </source>
</reference>
<reference evidence="3" key="2">
    <citation type="submission" date="2018-06" db="EMBL/GenBank/DDBJ databases">
        <authorList>
            <person name="Nolan J.M."/>
            <person name="Rowe R.D."/>
            <person name="Miller E.S."/>
            <person name="Karam J.D."/>
        </authorList>
    </citation>
    <scope>NUCLEOTIDE SEQUENCE [LARGE SCALE GENOMIC DNA]</scope>
</reference>